<dbReference type="Pfam" id="PF00015">
    <property type="entry name" value="MCPsignal"/>
    <property type="match status" value="1"/>
</dbReference>
<dbReference type="Proteomes" id="UP001596411">
    <property type="component" value="Unassembled WGS sequence"/>
</dbReference>
<keyword evidence="1" id="KW-0488">Methylation</keyword>
<comment type="similarity">
    <text evidence="3">Belongs to the methyl-accepting chemotaxis (MCP) protein family.</text>
</comment>
<accession>A0ABW2F190</accession>
<keyword evidence="7" id="KW-0472">Membrane</keyword>
<evidence type="ECO:0000256" key="2">
    <source>
        <dbReference type="ARBA" id="ARBA00023224"/>
    </source>
</evidence>
<gene>
    <name evidence="10" type="ORF">ACFQH5_14560</name>
</gene>
<protein>
    <submittedName>
        <fullName evidence="10">Methyl-accepting chemotaxis protein</fullName>
    </submittedName>
</protein>
<dbReference type="InterPro" id="IPR004089">
    <property type="entry name" value="MCPsignal_dom"/>
</dbReference>
<feature type="domain" description="Methyl-accepting transducer" evidence="8">
    <location>
        <begin position="313"/>
        <end position="542"/>
    </location>
</feature>
<dbReference type="PANTHER" id="PTHR43531">
    <property type="entry name" value="PROTEIN ICFG"/>
    <property type="match status" value="1"/>
</dbReference>
<feature type="compositionally biased region" description="Polar residues" evidence="6">
    <location>
        <begin position="562"/>
        <end position="571"/>
    </location>
</feature>
<evidence type="ECO:0000313" key="10">
    <source>
        <dbReference type="EMBL" id="MFC7090773.1"/>
    </source>
</evidence>
<keyword evidence="7" id="KW-1133">Transmembrane helix</keyword>
<evidence type="ECO:0000256" key="4">
    <source>
        <dbReference type="PROSITE-ProRule" id="PRU00284"/>
    </source>
</evidence>
<dbReference type="InterPro" id="IPR004090">
    <property type="entry name" value="Chemotax_Me-accpt_rcpt"/>
</dbReference>
<evidence type="ECO:0000256" key="1">
    <source>
        <dbReference type="ARBA" id="ARBA00022481"/>
    </source>
</evidence>
<keyword evidence="7" id="KW-0812">Transmembrane</keyword>
<dbReference type="Gene3D" id="1.10.287.950">
    <property type="entry name" value="Methyl-accepting chemotaxis protein"/>
    <property type="match status" value="1"/>
</dbReference>
<evidence type="ECO:0000256" key="6">
    <source>
        <dbReference type="SAM" id="MobiDB-lite"/>
    </source>
</evidence>
<dbReference type="PANTHER" id="PTHR43531:SF14">
    <property type="entry name" value="METHYL-ACCEPTING CHEMOTAXIS PROTEIN I-RELATED"/>
    <property type="match status" value="1"/>
</dbReference>
<keyword evidence="5" id="KW-0175">Coiled coil</keyword>
<feature type="region of interest" description="Disordered" evidence="6">
    <location>
        <begin position="561"/>
        <end position="617"/>
    </location>
</feature>
<evidence type="ECO:0000256" key="5">
    <source>
        <dbReference type="SAM" id="Coils"/>
    </source>
</evidence>
<dbReference type="InterPro" id="IPR003660">
    <property type="entry name" value="HAMP_dom"/>
</dbReference>
<evidence type="ECO:0000256" key="3">
    <source>
        <dbReference type="ARBA" id="ARBA00029447"/>
    </source>
</evidence>
<name>A0ABW2F190_9GAMM</name>
<evidence type="ECO:0000259" key="9">
    <source>
        <dbReference type="PROSITE" id="PS50885"/>
    </source>
</evidence>
<dbReference type="PRINTS" id="PR00260">
    <property type="entry name" value="CHEMTRNSDUCR"/>
</dbReference>
<feature type="transmembrane region" description="Helical" evidence="7">
    <location>
        <begin position="229"/>
        <end position="250"/>
    </location>
</feature>
<dbReference type="EMBL" id="JBHSZP010000028">
    <property type="protein sequence ID" value="MFC7090773.1"/>
    <property type="molecule type" value="Genomic_DNA"/>
</dbReference>
<evidence type="ECO:0000313" key="11">
    <source>
        <dbReference type="Proteomes" id="UP001596411"/>
    </source>
</evidence>
<feature type="domain" description="HAMP" evidence="9">
    <location>
        <begin position="265"/>
        <end position="308"/>
    </location>
</feature>
<proteinExistence type="inferred from homology"/>
<reference evidence="11" key="1">
    <citation type="journal article" date="2019" name="Int. J. Syst. Evol. Microbiol.">
        <title>The Global Catalogue of Microorganisms (GCM) 10K type strain sequencing project: providing services to taxonomists for standard genome sequencing and annotation.</title>
        <authorList>
            <consortium name="The Broad Institute Genomics Platform"/>
            <consortium name="The Broad Institute Genome Sequencing Center for Infectious Disease"/>
            <person name="Wu L."/>
            <person name="Ma J."/>
        </authorList>
    </citation>
    <scope>NUCLEOTIDE SEQUENCE [LARGE SCALE GENOMIC DNA]</scope>
    <source>
        <strain evidence="11">CGMCC 1.13666</strain>
    </source>
</reference>
<dbReference type="PROSITE" id="PS50111">
    <property type="entry name" value="CHEMOTAXIS_TRANSDUC_2"/>
    <property type="match status" value="1"/>
</dbReference>
<dbReference type="PROSITE" id="PS50885">
    <property type="entry name" value="HAMP"/>
    <property type="match status" value="1"/>
</dbReference>
<dbReference type="SUPFAM" id="SSF58104">
    <property type="entry name" value="Methyl-accepting chemotaxis protein (MCP) signaling domain"/>
    <property type="match status" value="1"/>
</dbReference>
<sequence>MNRHRPPSVRTVFLILFAVVFGLSSLLLGAVYGTRHAGETVDAATAARYDAFLLATELRQSSDALTQLARTYVATGEERWRDHYQAVLDIRAGRAPRPDEYVRVHWDYLAAGEPSPRTLGPAVALLDLMRQAGFTEAELEALAEAEHRSAALAELEGDAMALAEHAHRGLSRDDASASETLLQALEMVNGEAYHAHKANIMAPIDTFYGLLDQRTTDEVAAATLTRERWSLVALGLAIVLVVAVAALLTWGYRGILGQLGAEPSRVRDLVGRVADGDLSQPIDPGHAKADSLLTALAQMQASLQQVVRSVRDGSESVAIGASQIAVGNTDLSSRTEEQAASLEQTATSMEELTTTVKQNAANARQASGLAQDASTTAEKGGEVVARVTETMRSISQSSQQVAEITGLIDSIAFQTNILALNASVEAARAGEQGRGFAVVAGEVRNLASRSAEAAQEIKTLIEGSVAQVQDGTTQVEQAGTTMQEVVTAVKRANDIINEIAAASQEQSEGIGQVNQAVTQMDQVTQQNAALVQEASAAAASLEEQAKRLEQAMVFFKLDGNRGQATGRSRSGSPEAVASLPRPSASRPETKTHGEAAGAALKTPSQSLQAGEAEWETF</sequence>
<dbReference type="SMART" id="SM00283">
    <property type="entry name" value="MA"/>
    <property type="match status" value="1"/>
</dbReference>
<dbReference type="CDD" id="cd11386">
    <property type="entry name" value="MCP_signal"/>
    <property type="match status" value="1"/>
</dbReference>
<evidence type="ECO:0000256" key="7">
    <source>
        <dbReference type="SAM" id="Phobius"/>
    </source>
</evidence>
<evidence type="ECO:0000259" key="8">
    <source>
        <dbReference type="PROSITE" id="PS50111"/>
    </source>
</evidence>
<dbReference type="RefSeq" id="WP_346063339.1">
    <property type="nucleotide sequence ID" value="NZ_BAAADR010000017.1"/>
</dbReference>
<keyword evidence="11" id="KW-1185">Reference proteome</keyword>
<comment type="caution">
    <text evidence="10">The sequence shown here is derived from an EMBL/GenBank/DDBJ whole genome shotgun (WGS) entry which is preliminary data.</text>
</comment>
<organism evidence="10 11">
    <name type="scientific">Halomonas salifodinae</name>
    <dbReference type="NCBI Taxonomy" id="438745"/>
    <lineage>
        <taxon>Bacteria</taxon>
        <taxon>Pseudomonadati</taxon>
        <taxon>Pseudomonadota</taxon>
        <taxon>Gammaproteobacteria</taxon>
        <taxon>Oceanospirillales</taxon>
        <taxon>Halomonadaceae</taxon>
        <taxon>Halomonas</taxon>
    </lineage>
</organism>
<feature type="coiled-coil region" evidence="5">
    <location>
        <begin position="513"/>
        <end position="558"/>
    </location>
</feature>
<dbReference type="InterPro" id="IPR051310">
    <property type="entry name" value="MCP_chemotaxis"/>
</dbReference>
<keyword evidence="2 4" id="KW-0807">Transducer</keyword>